<evidence type="ECO:0000259" key="14">
    <source>
        <dbReference type="Pfam" id="PF02882"/>
    </source>
</evidence>
<keyword evidence="9 12" id="KW-0368">Histidine biosynthesis</keyword>
<dbReference type="HAMAP" id="MF_01576">
    <property type="entry name" value="THF_DHG_CYH"/>
    <property type="match status" value="1"/>
</dbReference>
<evidence type="ECO:0000256" key="8">
    <source>
        <dbReference type="ARBA" id="ARBA00023002"/>
    </source>
</evidence>
<keyword evidence="10 12" id="KW-0486">Methionine biosynthesis</keyword>
<keyword evidence="11 12" id="KW-0511">Multifunctional enzyme</keyword>
<dbReference type="GO" id="GO:0005829">
    <property type="term" value="C:cytosol"/>
    <property type="evidence" value="ECO:0007669"/>
    <property type="project" value="TreeGrafter"/>
</dbReference>
<evidence type="ECO:0000256" key="7">
    <source>
        <dbReference type="ARBA" id="ARBA00022857"/>
    </source>
</evidence>
<accession>A0A9E6ZFY1</accession>
<feature type="domain" description="Tetrahydrofolate dehydrogenase/cyclohydrolase catalytic" evidence="13">
    <location>
        <begin position="5"/>
        <end position="119"/>
    </location>
</feature>
<evidence type="ECO:0000256" key="3">
    <source>
        <dbReference type="ARBA" id="ARBA00022563"/>
    </source>
</evidence>
<keyword evidence="5 12" id="KW-0658">Purine biosynthesis</keyword>
<dbReference type="GO" id="GO:0006164">
    <property type="term" value="P:purine nucleotide biosynthetic process"/>
    <property type="evidence" value="ECO:0007669"/>
    <property type="project" value="UniProtKB-KW"/>
</dbReference>
<dbReference type="PANTHER" id="PTHR48099:SF5">
    <property type="entry name" value="C-1-TETRAHYDROFOLATE SYNTHASE, CYTOPLASMIC"/>
    <property type="match status" value="1"/>
</dbReference>
<keyword evidence="3 12" id="KW-0554">One-carbon metabolism</keyword>
<dbReference type="FunFam" id="3.40.50.720:FF:000094">
    <property type="entry name" value="Bifunctional protein FolD"/>
    <property type="match status" value="1"/>
</dbReference>
<dbReference type="SUPFAM" id="SSF51735">
    <property type="entry name" value="NAD(P)-binding Rossmann-fold domains"/>
    <property type="match status" value="1"/>
</dbReference>
<dbReference type="PANTHER" id="PTHR48099">
    <property type="entry name" value="C-1-TETRAHYDROFOLATE SYNTHASE, CYTOPLASMIC-RELATED"/>
    <property type="match status" value="1"/>
</dbReference>
<comment type="pathway">
    <text evidence="1 12">One-carbon metabolism; tetrahydrofolate interconversion.</text>
</comment>
<dbReference type="GO" id="GO:0035999">
    <property type="term" value="P:tetrahydrofolate interconversion"/>
    <property type="evidence" value="ECO:0007669"/>
    <property type="project" value="UniProtKB-UniRule"/>
</dbReference>
<proteinExistence type="inferred from homology"/>
<dbReference type="InterPro" id="IPR020867">
    <property type="entry name" value="THF_DH/CycHdrlase_CS"/>
</dbReference>
<sequence>MARILDGKAIAKQVKDELRQRVSQLRETGLVPKLVVVLVGDDAASASYVRSKSRAAQDVGIDAEVIQMPANIAEDELIRALERLNEDNTVHAVLVQLPLPAHLDTDRILMHVHPAKDVDGFHPVNIGRYATGTPLLWPCTTAGILEILERSEIPIAGRTAVIVGRSRIVGWPTAQLLLAHNATVIQCHRQTVNLREYTRQADILVAAAGQPSLIGPDDVKVGATVIDVGINRVGGHLVGDVDFAAVEEKAGAITPVPGGVGPLTVAMLMKNTVHLAEIHQREKEGFR</sequence>
<accession>T0DC53</accession>
<dbReference type="InterPro" id="IPR020631">
    <property type="entry name" value="THF_DH/CycHdrlase_NAD-bd_dom"/>
</dbReference>
<dbReference type="GO" id="GO:0000105">
    <property type="term" value="P:L-histidine biosynthetic process"/>
    <property type="evidence" value="ECO:0007669"/>
    <property type="project" value="UniProtKB-KW"/>
</dbReference>
<dbReference type="Pfam" id="PF00763">
    <property type="entry name" value="THF_DHG_CYH"/>
    <property type="match status" value="1"/>
</dbReference>
<comment type="subunit">
    <text evidence="2 12">Homodimer.</text>
</comment>
<dbReference type="Gene3D" id="3.40.50.10860">
    <property type="entry name" value="Leucine Dehydrogenase, chain A, domain 1"/>
    <property type="match status" value="1"/>
</dbReference>
<dbReference type="eggNOG" id="COG0190">
    <property type="taxonomic scope" value="Bacteria"/>
</dbReference>
<dbReference type="AlphaFoldDB" id="T0DC53"/>
<dbReference type="EC" id="3.5.4.9" evidence="12"/>
<reference evidence="16" key="1">
    <citation type="journal article" date="2022" name="G3 (Bethesda)">
        <title>Unveiling the complete genome sequence of Alicyclobacillus acidoterrestris DSM 3922T, a taint-producing strain.</title>
        <authorList>
            <person name="Leonardo I.C."/>
            <person name="Barreto Crespo M.T."/>
            <person name="Gaspar F.B."/>
        </authorList>
    </citation>
    <scope>NUCLEOTIDE SEQUENCE [LARGE SCALE GENOMIC DNA]</scope>
    <source>
        <strain evidence="16">DSM 3922</strain>
    </source>
</reference>
<keyword evidence="7 12" id="KW-0521">NADP</keyword>
<keyword evidence="16" id="KW-1185">Reference proteome</keyword>
<comment type="caution">
    <text evidence="12">Lacks conserved residue(s) required for the propagation of feature annotation.</text>
</comment>
<dbReference type="PRINTS" id="PR00085">
    <property type="entry name" value="THFDHDRGNASE"/>
</dbReference>
<dbReference type="KEGG" id="aaco:K1I37_12240"/>
<evidence type="ECO:0000256" key="6">
    <source>
        <dbReference type="ARBA" id="ARBA00022801"/>
    </source>
</evidence>
<dbReference type="EMBL" id="CP080467">
    <property type="protein sequence ID" value="UNO47478.1"/>
    <property type="molecule type" value="Genomic_DNA"/>
</dbReference>
<evidence type="ECO:0000256" key="1">
    <source>
        <dbReference type="ARBA" id="ARBA00004777"/>
    </source>
</evidence>
<evidence type="ECO:0000256" key="4">
    <source>
        <dbReference type="ARBA" id="ARBA00022605"/>
    </source>
</evidence>
<name>T0DC53_ALIAG</name>
<evidence type="ECO:0000256" key="2">
    <source>
        <dbReference type="ARBA" id="ARBA00011738"/>
    </source>
</evidence>
<comment type="catalytic activity">
    <reaction evidence="12">
        <text>(6R)-5,10-methylene-5,6,7,8-tetrahydrofolate + NADP(+) = (6R)-5,10-methenyltetrahydrofolate + NADPH</text>
        <dbReference type="Rhea" id="RHEA:22812"/>
        <dbReference type="ChEBI" id="CHEBI:15636"/>
        <dbReference type="ChEBI" id="CHEBI:57455"/>
        <dbReference type="ChEBI" id="CHEBI:57783"/>
        <dbReference type="ChEBI" id="CHEBI:58349"/>
        <dbReference type="EC" id="1.5.1.5"/>
    </reaction>
</comment>
<comment type="function">
    <text evidence="12">Catalyzes the oxidation of 5,10-methylenetetrahydrofolate to 5,10-methenyltetrahydrofolate and then the hydrolysis of 5,10-methenyltetrahydrofolate to 10-formyltetrahydrofolate.</text>
</comment>
<keyword evidence="4 12" id="KW-0028">Amino-acid biosynthesis</keyword>
<evidence type="ECO:0000256" key="11">
    <source>
        <dbReference type="ARBA" id="ARBA00023268"/>
    </source>
</evidence>
<dbReference type="Gene3D" id="3.40.50.720">
    <property type="entry name" value="NAD(P)-binding Rossmann-like Domain"/>
    <property type="match status" value="1"/>
</dbReference>
<keyword evidence="8 12" id="KW-0560">Oxidoreductase</keyword>
<comment type="catalytic activity">
    <reaction evidence="12">
        <text>(6R)-5,10-methenyltetrahydrofolate + H2O = (6R)-10-formyltetrahydrofolate + H(+)</text>
        <dbReference type="Rhea" id="RHEA:23700"/>
        <dbReference type="ChEBI" id="CHEBI:15377"/>
        <dbReference type="ChEBI" id="CHEBI:15378"/>
        <dbReference type="ChEBI" id="CHEBI:57455"/>
        <dbReference type="ChEBI" id="CHEBI:195366"/>
        <dbReference type="EC" id="3.5.4.9"/>
    </reaction>
</comment>
<dbReference type="RefSeq" id="WP_021295663.1">
    <property type="nucleotide sequence ID" value="NZ_AURB01000101.1"/>
</dbReference>
<dbReference type="InterPro" id="IPR046346">
    <property type="entry name" value="Aminoacid_DH-like_N_sf"/>
</dbReference>
<keyword evidence="6 12" id="KW-0378">Hydrolase</keyword>
<organism evidence="15 16">
    <name type="scientific">Alicyclobacillus acidoterrestris (strain ATCC 49025 / DSM 3922 / CIP 106132 / NCIMB 13137 / GD3B)</name>
    <dbReference type="NCBI Taxonomy" id="1356854"/>
    <lineage>
        <taxon>Bacteria</taxon>
        <taxon>Bacillati</taxon>
        <taxon>Bacillota</taxon>
        <taxon>Bacilli</taxon>
        <taxon>Bacillales</taxon>
        <taxon>Alicyclobacillaceae</taxon>
        <taxon>Alicyclobacillus</taxon>
    </lineage>
</organism>
<dbReference type="STRING" id="1356854.N007_03665"/>
<comment type="similarity">
    <text evidence="12">Belongs to the tetrahydrofolate dehydrogenase/cyclohydrolase family.</text>
</comment>
<evidence type="ECO:0000313" key="16">
    <source>
        <dbReference type="Proteomes" id="UP000829401"/>
    </source>
</evidence>
<dbReference type="OrthoDB" id="9803580at2"/>
<dbReference type="InterPro" id="IPR036291">
    <property type="entry name" value="NAD(P)-bd_dom_sf"/>
</dbReference>
<dbReference type="EC" id="1.5.1.5" evidence="12"/>
<evidence type="ECO:0000259" key="13">
    <source>
        <dbReference type="Pfam" id="PF00763"/>
    </source>
</evidence>
<dbReference type="InterPro" id="IPR000672">
    <property type="entry name" value="THF_DH/CycHdrlase"/>
</dbReference>
<evidence type="ECO:0000256" key="5">
    <source>
        <dbReference type="ARBA" id="ARBA00022755"/>
    </source>
</evidence>
<dbReference type="PROSITE" id="PS00766">
    <property type="entry name" value="THF_DHG_CYH_1"/>
    <property type="match status" value="1"/>
</dbReference>
<dbReference type="GO" id="GO:0004477">
    <property type="term" value="F:methenyltetrahydrofolate cyclohydrolase activity"/>
    <property type="evidence" value="ECO:0007669"/>
    <property type="project" value="UniProtKB-UniRule"/>
</dbReference>
<dbReference type="FunFam" id="3.40.50.10860:FF:000005">
    <property type="entry name" value="C-1-tetrahydrofolate synthase, cytoplasmic, putative"/>
    <property type="match status" value="1"/>
</dbReference>
<dbReference type="CDD" id="cd01080">
    <property type="entry name" value="NAD_bind_m-THF_DH_Cyclohyd"/>
    <property type="match status" value="1"/>
</dbReference>
<dbReference type="GO" id="GO:0004488">
    <property type="term" value="F:methylenetetrahydrofolate dehydrogenase (NADP+) activity"/>
    <property type="evidence" value="ECO:0007669"/>
    <property type="project" value="UniProtKB-UniRule"/>
</dbReference>
<feature type="binding site" evidence="12">
    <location>
        <position position="230"/>
    </location>
    <ligand>
        <name>NADP(+)</name>
        <dbReference type="ChEBI" id="CHEBI:58349"/>
    </ligand>
</feature>
<evidence type="ECO:0000256" key="10">
    <source>
        <dbReference type="ARBA" id="ARBA00023167"/>
    </source>
</evidence>
<feature type="binding site" evidence="12">
    <location>
        <begin position="164"/>
        <end position="166"/>
    </location>
    <ligand>
        <name>NADP(+)</name>
        <dbReference type="ChEBI" id="CHEBI:58349"/>
    </ligand>
</feature>
<protein>
    <recommendedName>
        <fullName evidence="12">Bifunctional protein FolD</fullName>
    </recommendedName>
    <domain>
        <recommendedName>
            <fullName evidence="12">Methylenetetrahydrofolate dehydrogenase</fullName>
            <ecNumber evidence="12">1.5.1.5</ecNumber>
        </recommendedName>
    </domain>
    <domain>
        <recommendedName>
            <fullName evidence="12">Methenyltetrahydrofolate cyclohydrolase</fullName>
            <ecNumber evidence="12">3.5.4.9</ecNumber>
        </recommendedName>
    </domain>
</protein>
<gene>
    <name evidence="12" type="primary">folD</name>
    <name evidence="15" type="ORF">K1I37_12240</name>
</gene>
<feature type="domain" description="Tetrahydrofolate dehydrogenase/cyclohydrolase NAD(P)-binding" evidence="14">
    <location>
        <begin position="138"/>
        <end position="278"/>
    </location>
</feature>
<dbReference type="GO" id="GO:0009086">
    <property type="term" value="P:methionine biosynthetic process"/>
    <property type="evidence" value="ECO:0007669"/>
    <property type="project" value="UniProtKB-KW"/>
</dbReference>
<dbReference type="Proteomes" id="UP000829401">
    <property type="component" value="Chromosome"/>
</dbReference>
<evidence type="ECO:0000313" key="15">
    <source>
        <dbReference type="EMBL" id="UNO47478.1"/>
    </source>
</evidence>
<dbReference type="SUPFAM" id="SSF53223">
    <property type="entry name" value="Aminoacid dehydrogenase-like, N-terminal domain"/>
    <property type="match status" value="1"/>
</dbReference>
<evidence type="ECO:0000256" key="9">
    <source>
        <dbReference type="ARBA" id="ARBA00023102"/>
    </source>
</evidence>
<dbReference type="InterPro" id="IPR020630">
    <property type="entry name" value="THF_DH/CycHdrlase_cat_dom"/>
</dbReference>
<dbReference type="Pfam" id="PF02882">
    <property type="entry name" value="THF_DHG_CYH_C"/>
    <property type="match status" value="1"/>
</dbReference>
<evidence type="ECO:0000256" key="12">
    <source>
        <dbReference type="HAMAP-Rule" id="MF_01576"/>
    </source>
</evidence>